<comment type="cofactor">
    <cofactor evidence="2">
        <name>Fe cation</name>
        <dbReference type="ChEBI" id="CHEBI:24875"/>
    </cofactor>
    <text evidence="2">Binds 1 Fe cation per subunit.</text>
</comment>
<evidence type="ECO:0000259" key="4">
    <source>
        <dbReference type="Pfam" id="PF02678"/>
    </source>
</evidence>
<dbReference type="InterPro" id="IPR008778">
    <property type="entry name" value="Pirin_C_dom"/>
</dbReference>
<dbReference type="InterPro" id="IPR014710">
    <property type="entry name" value="RmlC-like_jellyroll"/>
</dbReference>
<evidence type="ECO:0000313" key="6">
    <source>
        <dbReference type="EMBL" id="TRO80578.1"/>
    </source>
</evidence>
<dbReference type="Proteomes" id="UP000317155">
    <property type="component" value="Unassembled WGS sequence"/>
</dbReference>
<dbReference type="OrthoDB" id="9780903at2"/>
<name>A0A550JBE6_9BACT</name>
<evidence type="ECO:0000259" key="5">
    <source>
        <dbReference type="Pfam" id="PF05726"/>
    </source>
</evidence>
<evidence type="ECO:0000313" key="7">
    <source>
        <dbReference type="Proteomes" id="UP000317155"/>
    </source>
</evidence>
<dbReference type="Pfam" id="PF05726">
    <property type="entry name" value="Pirin_C"/>
    <property type="match status" value="1"/>
</dbReference>
<feature type="domain" description="Pirin N-terminal" evidence="4">
    <location>
        <begin position="37"/>
        <end position="141"/>
    </location>
</feature>
<protein>
    <submittedName>
        <fullName evidence="6">Pirin family protein</fullName>
    </submittedName>
</protein>
<sequence>MSDVFNHGPHRETGNGGPCSAIRAIIPALEKDLGGVAVRRLLPADTLKSLGPFVFFDHLGPTYFPPGTGIDVRPHPHIGLATVTYLFEGEILHRDNLGNVQPIRPAEINWMTAGRGIVHSERTPPALRESGQVVHALQLWVALPEKLEETNPSFSHYDAHQLPTIDGDGIALRILLGEAFGVSSPVRTCSPTLYFEARIEKGAVLALPDGVEERAVYVVSGLIETRNTAIPQYCMAAFTPDPGIELTAVEDSRLVVIGGKPLGKRTVWWNLVATRKDLIERAKTAWKAGLFPSIPGETEFTPLPES</sequence>
<dbReference type="PANTHER" id="PTHR13903:SF8">
    <property type="entry name" value="PIRIN"/>
    <property type="match status" value="1"/>
</dbReference>
<keyword evidence="2" id="KW-0408">Iron</keyword>
<comment type="caution">
    <text evidence="6">The sequence shown here is derived from an EMBL/GenBank/DDBJ whole genome shotgun (WGS) entry which is preliminary data.</text>
</comment>
<dbReference type="PANTHER" id="PTHR13903">
    <property type="entry name" value="PIRIN-RELATED"/>
    <property type="match status" value="1"/>
</dbReference>
<dbReference type="InterPro" id="IPR003829">
    <property type="entry name" value="Pirin_N_dom"/>
</dbReference>
<feature type="binding site" evidence="2">
    <location>
        <position position="77"/>
    </location>
    <ligand>
        <name>Fe cation</name>
        <dbReference type="ChEBI" id="CHEBI:24875"/>
    </ligand>
</feature>
<dbReference type="AlphaFoldDB" id="A0A550JBE6"/>
<evidence type="ECO:0000256" key="2">
    <source>
        <dbReference type="PIRSR" id="PIRSR006232-1"/>
    </source>
</evidence>
<organism evidence="6 7">
    <name type="scientific">Trichloromonas acetexigens</name>
    <dbReference type="NCBI Taxonomy" id="38815"/>
    <lineage>
        <taxon>Bacteria</taxon>
        <taxon>Pseudomonadati</taxon>
        <taxon>Thermodesulfobacteriota</taxon>
        <taxon>Desulfuromonadia</taxon>
        <taxon>Desulfuromonadales</taxon>
        <taxon>Trichloromonadaceae</taxon>
        <taxon>Trichloromonas</taxon>
    </lineage>
</organism>
<comment type="similarity">
    <text evidence="1 3">Belongs to the pirin family.</text>
</comment>
<dbReference type="SUPFAM" id="SSF51182">
    <property type="entry name" value="RmlC-like cupins"/>
    <property type="match status" value="1"/>
</dbReference>
<accession>A0A550JBE6</accession>
<evidence type="ECO:0000256" key="1">
    <source>
        <dbReference type="ARBA" id="ARBA00008416"/>
    </source>
</evidence>
<evidence type="ECO:0000256" key="3">
    <source>
        <dbReference type="RuleBase" id="RU003457"/>
    </source>
</evidence>
<proteinExistence type="inferred from homology"/>
<keyword evidence="7" id="KW-1185">Reference proteome</keyword>
<dbReference type="GO" id="GO:0046872">
    <property type="term" value="F:metal ion binding"/>
    <property type="evidence" value="ECO:0007669"/>
    <property type="project" value="UniProtKB-KW"/>
</dbReference>
<feature type="binding site" evidence="2">
    <location>
        <position position="119"/>
    </location>
    <ligand>
        <name>Fe cation</name>
        <dbReference type="ChEBI" id="CHEBI:24875"/>
    </ligand>
</feature>
<dbReference type="Pfam" id="PF02678">
    <property type="entry name" value="Pirin"/>
    <property type="match status" value="1"/>
</dbReference>
<dbReference type="InterPro" id="IPR012093">
    <property type="entry name" value="Pirin"/>
</dbReference>
<dbReference type="InterPro" id="IPR011051">
    <property type="entry name" value="RmlC_Cupin_sf"/>
</dbReference>
<feature type="binding site" evidence="2">
    <location>
        <position position="75"/>
    </location>
    <ligand>
        <name>Fe cation</name>
        <dbReference type="ChEBI" id="CHEBI:24875"/>
    </ligand>
</feature>
<dbReference type="CDD" id="cd02909">
    <property type="entry name" value="cupin_pirin_N"/>
    <property type="match status" value="1"/>
</dbReference>
<dbReference type="RefSeq" id="WP_092058165.1">
    <property type="nucleotide sequence ID" value="NZ_FOJJ01000039.1"/>
</dbReference>
<dbReference type="CDD" id="cd02247">
    <property type="entry name" value="cupin_pirin_C"/>
    <property type="match status" value="1"/>
</dbReference>
<reference evidence="6 7" key="1">
    <citation type="submission" date="2019-07" db="EMBL/GenBank/DDBJ databases">
        <title>Insights of Desulfuromonas acetexigens electromicrobiology.</title>
        <authorList>
            <person name="Katuri K."/>
            <person name="Sapireddy V."/>
            <person name="Shaw D.R."/>
            <person name="Saikaly P."/>
        </authorList>
    </citation>
    <scope>NUCLEOTIDE SEQUENCE [LARGE SCALE GENOMIC DNA]</scope>
    <source>
        <strain evidence="6 7">2873</strain>
    </source>
</reference>
<feature type="binding site" evidence="2">
    <location>
        <position position="121"/>
    </location>
    <ligand>
        <name>Fe cation</name>
        <dbReference type="ChEBI" id="CHEBI:24875"/>
    </ligand>
</feature>
<feature type="domain" description="Pirin C-terminal" evidence="5">
    <location>
        <begin position="194"/>
        <end position="291"/>
    </location>
</feature>
<dbReference type="PIRSF" id="PIRSF006232">
    <property type="entry name" value="Pirin"/>
    <property type="match status" value="1"/>
</dbReference>
<dbReference type="EMBL" id="VJVV01000007">
    <property type="protein sequence ID" value="TRO80578.1"/>
    <property type="molecule type" value="Genomic_DNA"/>
</dbReference>
<gene>
    <name evidence="6" type="ORF">FL622_10835</name>
</gene>
<dbReference type="Gene3D" id="2.60.120.10">
    <property type="entry name" value="Jelly Rolls"/>
    <property type="match status" value="2"/>
</dbReference>
<keyword evidence="2" id="KW-0479">Metal-binding</keyword>